<feature type="transmembrane region" description="Helical" evidence="25">
    <location>
        <begin position="248"/>
        <end position="268"/>
    </location>
</feature>
<keyword evidence="7" id="KW-0458">Lysosome</keyword>
<name>A0ABY8AY69_9GAMM</name>
<evidence type="ECO:0000313" key="28">
    <source>
        <dbReference type="Proteomes" id="UP001222087"/>
    </source>
</evidence>
<evidence type="ECO:0000259" key="26">
    <source>
        <dbReference type="PROSITE" id="PS50850"/>
    </source>
</evidence>
<feature type="transmembrane region" description="Helical" evidence="25">
    <location>
        <begin position="45"/>
        <end position="64"/>
    </location>
</feature>
<comment type="similarity">
    <text evidence="2">Belongs to the major facilitator superfamily.</text>
</comment>
<evidence type="ECO:0000313" key="27">
    <source>
        <dbReference type="EMBL" id="WED44097.1"/>
    </source>
</evidence>
<comment type="catalytic activity">
    <reaction evidence="17">
        <text>L-arginyl-glycine(out) = L-arginyl-glycine(in)</text>
        <dbReference type="Rhea" id="RHEA:79391"/>
        <dbReference type="ChEBI" id="CHEBI:229955"/>
    </reaction>
</comment>
<feature type="transmembrane region" description="Helical" evidence="25">
    <location>
        <begin position="300"/>
        <end position="322"/>
    </location>
</feature>
<evidence type="ECO:0000256" key="12">
    <source>
        <dbReference type="ARBA" id="ARBA00044891"/>
    </source>
</evidence>
<evidence type="ECO:0000256" key="15">
    <source>
        <dbReference type="ARBA" id="ARBA00044899"/>
    </source>
</evidence>
<feature type="transmembrane region" description="Helical" evidence="25">
    <location>
        <begin position="378"/>
        <end position="397"/>
    </location>
</feature>
<evidence type="ECO:0000256" key="6">
    <source>
        <dbReference type="ARBA" id="ARBA00023136"/>
    </source>
</evidence>
<dbReference type="PROSITE" id="PS50850">
    <property type="entry name" value="MFS"/>
    <property type="match status" value="1"/>
</dbReference>
<evidence type="ECO:0000256" key="19">
    <source>
        <dbReference type="ARBA" id="ARBA00044919"/>
    </source>
</evidence>
<keyword evidence="3" id="KW-0813">Transport</keyword>
<dbReference type="EMBL" id="CP119078">
    <property type="protein sequence ID" value="WED44097.1"/>
    <property type="molecule type" value="Genomic_DNA"/>
</dbReference>
<keyword evidence="5 25" id="KW-1133">Transmembrane helix</keyword>
<dbReference type="InterPro" id="IPR036259">
    <property type="entry name" value="MFS_trans_sf"/>
</dbReference>
<dbReference type="Gene3D" id="1.20.1250.20">
    <property type="entry name" value="MFS general substrate transporter like domains"/>
    <property type="match status" value="2"/>
</dbReference>
<evidence type="ECO:0000256" key="25">
    <source>
        <dbReference type="SAM" id="Phobius"/>
    </source>
</evidence>
<dbReference type="RefSeq" id="WP_275089914.1">
    <property type="nucleotide sequence ID" value="NZ_CP119078.1"/>
</dbReference>
<evidence type="ECO:0000256" key="13">
    <source>
        <dbReference type="ARBA" id="ARBA00044893"/>
    </source>
</evidence>
<comment type="catalytic activity">
    <reaction evidence="11">
        <text>L-alpha-aminoacyl-L-histidine(out) = L-alpha-aminoacyl-L-histidine(in)</text>
        <dbReference type="Rhea" id="RHEA:79375"/>
        <dbReference type="ChEBI" id="CHEBI:229967"/>
    </reaction>
</comment>
<dbReference type="PANTHER" id="PTHR23512">
    <property type="entry name" value="MAJOR FACILITATOR SUPERFAMILY DOMAIN-CONTAINING PROTEIN 1"/>
    <property type="match status" value="1"/>
</dbReference>
<feature type="transmembrane region" description="Helical" evidence="25">
    <location>
        <begin position="164"/>
        <end position="180"/>
    </location>
</feature>
<comment type="catalytic activity">
    <reaction evidence="15">
        <text>L-arginyl-L-alpha-amino acid(out) = L-arginyl-L-alpha-amino acid(in)</text>
        <dbReference type="Rhea" id="RHEA:79371"/>
        <dbReference type="ChEBI" id="CHEBI:84315"/>
    </reaction>
</comment>
<keyword evidence="4 25" id="KW-0812">Transmembrane</keyword>
<accession>A0ABY8AY69</accession>
<dbReference type="SUPFAM" id="SSF103473">
    <property type="entry name" value="MFS general substrate transporter"/>
    <property type="match status" value="1"/>
</dbReference>
<comment type="catalytic activity">
    <reaction evidence="16">
        <text>L-lysyl-L-lysine(out) = L-lysyl-L-lysine(in)</text>
        <dbReference type="Rhea" id="RHEA:79403"/>
        <dbReference type="ChEBI" id="CHEBI:229956"/>
    </reaction>
</comment>
<evidence type="ECO:0000256" key="1">
    <source>
        <dbReference type="ARBA" id="ARBA00004155"/>
    </source>
</evidence>
<feature type="transmembrane region" description="Helical" evidence="25">
    <location>
        <begin position="71"/>
        <end position="89"/>
    </location>
</feature>
<evidence type="ECO:0000256" key="22">
    <source>
        <dbReference type="ARBA" id="ARBA00045018"/>
    </source>
</evidence>
<comment type="subunit">
    <text evidence="24">Homodimer. Interacts with lysosomal protein GLMP (via lumenal domain); the interaction starts while both proteins are still in the endoplasmic reticulum and is required for stabilization of MFSD1 in lysosomes but has no direct effect on its targeting to lysosomes or transporter activity.</text>
</comment>
<dbReference type="InterPro" id="IPR011701">
    <property type="entry name" value="MFS"/>
</dbReference>
<dbReference type="PANTHER" id="PTHR23512:SF3">
    <property type="entry name" value="MAJOR FACILITATOR SUPERFAMILY DOMAIN-CONTAINING PROTEIN 1"/>
    <property type="match status" value="1"/>
</dbReference>
<evidence type="ECO:0000256" key="8">
    <source>
        <dbReference type="ARBA" id="ARBA00044876"/>
    </source>
</evidence>
<proteinExistence type="inferred from homology"/>
<evidence type="ECO:0000256" key="2">
    <source>
        <dbReference type="ARBA" id="ARBA00008335"/>
    </source>
</evidence>
<evidence type="ECO:0000256" key="20">
    <source>
        <dbReference type="ARBA" id="ARBA00044924"/>
    </source>
</evidence>
<comment type="subcellular location">
    <subcellularLocation>
        <location evidence="1">Lysosome membrane</location>
        <topology evidence="1">Multi-pass membrane protein</topology>
    </subcellularLocation>
</comment>
<comment type="catalytic activity">
    <reaction evidence="12">
        <text>L-lysyl-L-alpha-amino acid(out) = L-lysyl-L-alpha-amino acid(in)</text>
        <dbReference type="Rhea" id="RHEA:79387"/>
        <dbReference type="ChEBI" id="CHEBI:229965"/>
    </reaction>
</comment>
<reference evidence="27 28" key="1">
    <citation type="submission" date="2023-02" db="EMBL/GenBank/DDBJ databases">
        <title>Genome Sequence of L. cardiaca H63T.</title>
        <authorList>
            <person name="Lopez A.E."/>
            <person name="Cianciotto N.P."/>
        </authorList>
    </citation>
    <scope>NUCLEOTIDE SEQUENCE [LARGE SCALE GENOMIC DNA]</scope>
    <source>
        <strain evidence="27 28">H63</strain>
    </source>
</reference>
<evidence type="ECO:0000256" key="17">
    <source>
        <dbReference type="ARBA" id="ARBA00044903"/>
    </source>
</evidence>
<comment type="catalytic activity">
    <reaction evidence="8">
        <text>L-lysyl-L-alanine(out) = L-lysyl-L-alanine(in)</text>
        <dbReference type="Rhea" id="RHEA:79399"/>
        <dbReference type="ChEBI" id="CHEBI:229954"/>
    </reaction>
</comment>
<keyword evidence="28" id="KW-1185">Reference proteome</keyword>
<feature type="transmembrane region" description="Helical" evidence="25">
    <location>
        <begin position="214"/>
        <end position="236"/>
    </location>
</feature>
<comment type="catalytic activity">
    <reaction evidence="19">
        <text>L-alanyl-L-lysine(out) = L-alanyl-L-lysine(in)</text>
        <dbReference type="Rhea" id="RHEA:79415"/>
        <dbReference type="ChEBI" id="CHEBI:192470"/>
    </reaction>
</comment>
<keyword evidence="6 25" id="KW-0472">Membrane</keyword>
<comment type="catalytic activity">
    <reaction evidence="20">
        <text>L-lysyl-glycine(out) = L-lysyl-glycine(in)</text>
        <dbReference type="Rhea" id="RHEA:79407"/>
        <dbReference type="ChEBI" id="CHEBI:191202"/>
    </reaction>
</comment>
<comment type="catalytic activity">
    <reaction evidence="13">
        <text>L-alpha-aminoacyl-L-lysine(out) = L-alpha-aminoacyl-L-lysine(in)</text>
        <dbReference type="Rhea" id="RHEA:79383"/>
        <dbReference type="ChEBI" id="CHEBI:229966"/>
    </reaction>
</comment>
<evidence type="ECO:0000256" key="11">
    <source>
        <dbReference type="ARBA" id="ARBA00044884"/>
    </source>
</evidence>
<gene>
    <name evidence="27" type="ORF">PXX05_04735</name>
</gene>
<evidence type="ECO:0000256" key="3">
    <source>
        <dbReference type="ARBA" id="ARBA00022448"/>
    </source>
</evidence>
<sequence>MRAWVVWILAALTYFHQYFLRVSVGSLSGYLMHDFSLTMLQLSDLAVLFFISYLVVLPISGILIDRFGVRRMMPLASLLSGAACILFSYSTNDIELNIARLAMGAGAAFSLIGAQTIIRIYFPGHLFSILSALTLTLGVLGAIGGGVPLILASSHESWQLIMKYAGYCSLILALLLFTLLDKQTISTTSQYGFKKLFADFNIFIRTRRAWLPGVYGGLMLTPIIAFASFWAAPYLMAEYHYGVKFSEFLAAFVFIGYAFGSPIHSILAQKFGLKLVMICSSTVAALTSFLLVYIHLSIWLSVICLLLLGITVGSFVLTMVITRLSTPADIAASAFSFNTLISQLVGAGILWGIGQFLYGLHRVEVGRLKVYPIEVLHHAMHLLIAASFLAVIIACLIKIPSAKNAKIDS</sequence>
<protein>
    <recommendedName>
        <fullName evidence="21">Lysosomal dipeptide transporter MFSD1</fullName>
    </recommendedName>
    <alternativeName>
        <fullName evidence="22">Major facilitator superfamily domain-containing protein 1</fullName>
    </alternativeName>
</protein>
<evidence type="ECO:0000256" key="10">
    <source>
        <dbReference type="ARBA" id="ARBA00044881"/>
    </source>
</evidence>
<evidence type="ECO:0000256" key="9">
    <source>
        <dbReference type="ARBA" id="ARBA00044878"/>
    </source>
</evidence>
<organism evidence="27 28">
    <name type="scientific">Legionella cardiaca</name>
    <dbReference type="NCBI Taxonomy" id="1071983"/>
    <lineage>
        <taxon>Bacteria</taxon>
        <taxon>Pseudomonadati</taxon>
        <taxon>Pseudomonadota</taxon>
        <taxon>Gammaproteobacteria</taxon>
        <taxon>Legionellales</taxon>
        <taxon>Legionellaceae</taxon>
        <taxon>Legionella</taxon>
    </lineage>
</organism>
<feature type="transmembrane region" description="Helical" evidence="25">
    <location>
        <begin position="101"/>
        <end position="122"/>
    </location>
</feature>
<evidence type="ECO:0000256" key="5">
    <source>
        <dbReference type="ARBA" id="ARBA00022989"/>
    </source>
</evidence>
<comment type="function">
    <text evidence="23">Lysosomal dipeptide uniporter that selectively exports lysine, arginine or histidine-containing dipeptides with a net positive charge from the lysosome lumen into the cytosol. Could play a role in a specific type of protein O-glycosylation indirectly regulating macrophages migration and tissue invasion. Also essential for liver homeostasis.</text>
</comment>
<dbReference type="Proteomes" id="UP001222087">
    <property type="component" value="Chromosome"/>
</dbReference>
<comment type="catalytic activity">
    <reaction evidence="18">
        <text>L-histidyl-L-alpha-amino acid(out) = L-histidyl-L-alpha-amino acid(in)</text>
        <dbReference type="Rhea" id="RHEA:79379"/>
        <dbReference type="ChEBI" id="CHEBI:229964"/>
    </reaction>
</comment>
<dbReference type="InterPro" id="IPR052187">
    <property type="entry name" value="MFSD1"/>
</dbReference>
<evidence type="ECO:0000256" key="21">
    <source>
        <dbReference type="ARBA" id="ARBA00044985"/>
    </source>
</evidence>
<feature type="domain" description="Major facilitator superfamily (MFS) profile" evidence="26">
    <location>
        <begin position="6"/>
        <end position="403"/>
    </location>
</feature>
<evidence type="ECO:0000256" key="23">
    <source>
        <dbReference type="ARBA" id="ARBA00045709"/>
    </source>
</evidence>
<evidence type="ECO:0000256" key="24">
    <source>
        <dbReference type="ARBA" id="ARBA00046376"/>
    </source>
</evidence>
<comment type="catalytic activity">
    <reaction evidence="10">
        <text>L-alpha-aminoacyl-L-arginine(out) = L-alpha-aminoacyl-L-arginine(in)</text>
        <dbReference type="Rhea" id="RHEA:79367"/>
        <dbReference type="ChEBI" id="CHEBI:229968"/>
    </reaction>
</comment>
<comment type="catalytic activity">
    <reaction evidence="14">
        <text>L-aspartyl-L-lysine(out) = L-aspartyl-L-lysine(in)</text>
        <dbReference type="Rhea" id="RHEA:79411"/>
        <dbReference type="ChEBI" id="CHEBI:229953"/>
    </reaction>
</comment>
<feature type="transmembrane region" description="Helical" evidence="25">
    <location>
        <begin position="334"/>
        <end position="358"/>
    </location>
</feature>
<dbReference type="Pfam" id="PF07690">
    <property type="entry name" value="MFS_1"/>
    <property type="match status" value="1"/>
</dbReference>
<evidence type="ECO:0000256" key="14">
    <source>
        <dbReference type="ARBA" id="ARBA00044898"/>
    </source>
</evidence>
<evidence type="ECO:0000256" key="18">
    <source>
        <dbReference type="ARBA" id="ARBA00044912"/>
    </source>
</evidence>
<feature type="transmembrane region" description="Helical" evidence="25">
    <location>
        <begin position="129"/>
        <end position="152"/>
    </location>
</feature>
<evidence type="ECO:0000256" key="16">
    <source>
        <dbReference type="ARBA" id="ARBA00044900"/>
    </source>
</evidence>
<comment type="catalytic activity">
    <reaction evidence="9">
        <text>L-histidyl-glycine(out) = L-histidyl-glycine(in)</text>
        <dbReference type="Rhea" id="RHEA:79395"/>
        <dbReference type="ChEBI" id="CHEBI:229957"/>
    </reaction>
</comment>
<evidence type="ECO:0000256" key="7">
    <source>
        <dbReference type="ARBA" id="ARBA00023228"/>
    </source>
</evidence>
<evidence type="ECO:0000256" key="4">
    <source>
        <dbReference type="ARBA" id="ARBA00022692"/>
    </source>
</evidence>
<dbReference type="InterPro" id="IPR020846">
    <property type="entry name" value="MFS_dom"/>
</dbReference>
<feature type="transmembrane region" description="Helical" evidence="25">
    <location>
        <begin position="275"/>
        <end position="294"/>
    </location>
</feature>